<evidence type="ECO:0000313" key="2">
    <source>
        <dbReference type="Proteomes" id="UP000198703"/>
    </source>
</evidence>
<dbReference type="Pfam" id="PF11899">
    <property type="entry name" value="DUF3419"/>
    <property type="match status" value="1"/>
</dbReference>
<dbReference type="RefSeq" id="WP_093252778.1">
    <property type="nucleotide sequence ID" value="NZ_FNQM01000005.1"/>
</dbReference>
<name>A0A1H4B4D9_9RHOB</name>
<dbReference type="STRING" id="89524.SAMN05444370_10513"/>
<protein>
    <submittedName>
        <fullName evidence="1">S-adenosylmethionine-diacylglycerol 3-amino-3-carboxypropyl transferase</fullName>
    </submittedName>
</protein>
<dbReference type="EMBL" id="FNQM01000005">
    <property type="protein sequence ID" value="SEA42888.1"/>
    <property type="molecule type" value="Genomic_DNA"/>
</dbReference>
<accession>A0A1H4B4D9</accession>
<dbReference type="PANTHER" id="PTHR47473">
    <property type="entry name" value="BTA1P"/>
    <property type="match status" value="1"/>
</dbReference>
<evidence type="ECO:0000313" key="1">
    <source>
        <dbReference type="EMBL" id="SEA42888.1"/>
    </source>
</evidence>
<organism evidence="1 2">
    <name type="scientific">Rubrimonas cliftonensis</name>
    <dbReference type="NCBI Taxonomy" id="89524"/>
    <lineage>
        <taxon>Bacteria</taxon>
        <taxon>Pseudomonadati</taxon>
        <taxon>Pseudomonadota</taxon>
        <taxon>Alphaproteobacteria</taxon>
        <taxon>Rhodobacterales</taxon>
        <taxon>Paracoccaceae</taxon>
        <taxon>Rubrimonas</taxon>
    </lineage>
</organism>
<dbReference type="AlphaFoldDB" id="A0A1H4B4D9"/>
<reference evidence="1 2" key="1">
    <citation type="submission" date="2016-10" db="EMBL/GenBank/DDBJ databases">
        <authorList>
            <person name="de Groot N.N."/>
        </authorList>
    </citation>
    <scope>NUCLEOTIDE SEQUENCE [LARGE SCALE GENOMIC DNA]</scope>
    <source>
        <strain evidence="1 2">DSM 15345</strain>
    </source>
</reference>
<sequence length="409" mass="44631">MAAGTEGAKPGDADLLGGAVHRSAALSREGLLERAFTSAFSGLVYAQIWEDPAVDLAALELKPGSTIAAIASGGCNVMSYLTADPARVIAVDLNPHHVALVRLKAAAARTLPDHAAFLRMFGSGEHPQNPALYDAHVRAGLDAGTRGYWEGGSLRGRRIGMFVAGLYRQGLLGRFIMVANWAARRYGVDLSEIAACRTVDEQRRFFETRISPMLDRRLVRWITRRKASLFGLGIPPAQYDALAGDRPMAEVLRERLGRLACGFPMSENYFAWQAFCGGYGENGPFPPYLQAENWDAVRSRADRVSVENVSMTDRLAAAEPGSVDAVVLLDAQDWMTDGQLNAIWTAITRAAAPGARVIYRTAGEETILPGRVKHETLDRWEYLAERSAALHRADRSAIYGGFHIYKLKG</sequence>
<dbReference type="PANTHER" id="PTHR47473:SF1">
    <property type="entry name" value="METHYLTRANSFERASE DOMAIN-CONTAINING PROTEIN"/>
    <property type="match status" value="1"/>
</dbReference>
<dbReference type="Proteomes" id="UP000198703">
    <property type="component" value="Unassembled WGS sequence"/>
</dbReference>
<dbReference type="InterPro" id="IPR021829">
    <property type="entry name" value="DUF3419"/>
</dbReference>
<keyword evidence="2" id="KW-1185">Reference proteome</keyword>
<proteinExistence type="predicted"/>
<gene>
    <name evidence="1" type="ORF">SAMN05444370_10513</name>
</gene>
<dbReference type="InterPro" id="IPR029063">
    <property type="entry name" value="SAM-dependent_MTases_sf"/>
</dbReference>
<dbReference type="OrthoDB" id="1522784at2"/>
<dbReference type="GO" id="GO:0016740">
    <property type="term" value="F:transferase activity"/>
    <property type="evidence" value="ECO:0007669"/>
    <property type="project" value="UniProtKB-KW"/>
</dbReference>
<dbReference type="SUPFAM" id="SSF53335">
    <property type="entry name" value="S-adenosyl-L-methionine-dependent methyltransferases"/>
    <property type="match status" value="1"/>
</dbReference>
<keyword evidence="1" id="KW-0808">Transferase</keyword>